<protein>
    <submittedName>
        <fullName evidence="1">Uncharacterized protein</fullName>
    </submittedName>
</protein>
<dbReference type="Proteomes" id="UP000008467">
    <property type="component" value="Chromosome"/>
</dbReference>
<sequence>MSSKVALVYDNGEYNVVVNETVIYTDKKIEDAYKEFEKIVKNNRSMQDTSWESISDHAKSLQLDGLEVEEVYKNISFRNLKYFHNTGKLFDTGRGEMFPLNGGYRLLSFILKLTADQKLEESDALLEICREAMKKAITYRVTEFSFILTSPIFNYGNVEYNFYTKSMHKGTSCDPTSFETFKNYVLEIIKGQICE</sequence>
<dbReference type="EMBL" id="CP002582">
    <property type="protein sequence ID" value="ADZ84406.1"/>
    <property type="molecule type" value="Genomic_DNA"/>
</dbReference>
<dbReference type="eggNOG" id="ENOG50327CM">
    <property type="taxonomic scope" value="Bacteria"/>
</dbReference>
<dbReference type="AlphaFoldDB" id="F2JJB3"/>
<name>F2JJB3_CELLD</name>
<evidence type="ECO:0000313" key="2">
    <source>
        <dbReference type="Proteomes" id="UP000008467"/>
    </source>
</evidence>
<dbReference type="KEGG" id="cle:Clole_2706"/>
<dbReference type="RefSeq" id="WP_013657699.1">
    <property type="nucleotide sequence ID" value="NC_015275.1"/>
</dbReference>
<gene>
    <name evidence="1" type="ordered locus">Clole_2706</name>
</gene>
<keyword evidence="2" id="KW-1185">Reference proteome</keyword>
<organism evidence="1 2">
    <name type="scientific">Cellulosilyticum lentocellum (strain ATCC 49066 / DSM 5427 / NCIMB 11756 / RHM5)</name>
    <name type="common">Clostridium lentocellum</name>
    <dbReference type="NCBI Taxonomy" id="642492"/>
    <lineage>
        <taxon>Bacteria</taxon>
        <taxon>Bacillati</taxon>
        <taxon>Bacillota</taxon>
        <taxon>Clostridia</taxon>
        <taxon>Lachnospirales</taxon>
        <taxon>Cellulosilyticaceae</taxon>
        <taxon>Cellulosilyticum</taxon>
    </lineage>
</organism>
<evidence type="ECO:0000313" key="1">
    <source>
        <dbReference type="EMBL" id="ADZ84406.1"/>
    </source>
</evidence>
<reference evidence="1 2" key="1">
    <citation type="journal article" date="2011" name="J. Bacteriol.">
        <title>Complete genome sequence of the cellulose-degrading bacterium Cellulosilyticum lentocellum.</title>
        <authorList>
            <consortium name="US DOE Joint Genome Institute"/>
            <person name="Miller D.A."/>
            <person name="Suen G."/>
            <person name="Bruce D."/>
            <person name="Copeland A."/>
            <person name="Cheng J.F."/>
            <person name="Detter C."/>
            <person name="Goodwin L.A."/>
            <person name="Han C.S."/>
            <person name="Hauser L.J."/>
            <person name="Land M.L."/>
            <person name="Lapidus A."/>
            <person name="Lucas S."/>
            <person name="Meincke L."/>
            <person name="Pitluck S."/>
            <person name="Tapia R."/>
            <person name="Teshima H."/>
            <person name="Woyke T."/>
            <person name="Fox B.G."/>
            <person name="Angert E.R."/>
            <person name="Currie C.R."/>
        </authorList>
    </citation>
    <scope>NUCLEOTIDE SEQUENCE [LARGE SCALE GENOMIC DNA]</scope>
    <source>
        <strain evidence="2">ATCC 49066 / DSM 5427 / NCIMB 11756 / RHM5</strain>
    </source>
</reference>
<proteinExistence type="predicted"/>
<dbReference type="HOGENOM" id="CLU_1425720_0_0_9"/>
<accession>F2JJB3</accession>